<comment type="subcellular location">
    <subcellularLocation>
        <location evidence="1">Cytoplasm</location>
        <location evidence="1">Cytosol</location>
    </subcellularLocation>
</comment>
<reference evidence="5" key="1">
    <citation type="submission" date="2025-08" db="UniProtKB">
        <authorList>
            <consortium name="RefSeq"/>
        </authorList>
    </citation>
    <scope>IDENTIFICATION</scope>
</reference>
<evidence type="ECO:0000313" key="4">
    <source>
        <dbReference type="Proteomes" id="UP000695022"/>
    </source>
</evidence>
<feature type="domain" description="Ubiquitin-like" evidence="3">
    <location>
        <begin position="3"/>
        <end position="78"/>
    </location>
</feature>
<name>A0ABM1ES37_PRICU</name>
<dbReference type="PANTHER" id="PTHR46555:SF1">
    <property type="entry name" value="UBIQUITIN-LIKE PROTEIN 4A"/>
    <property type="match status" value="1"/>
</dbReference>
<dbReference type="Pfam" id="PF17840">
    <property type="entry name" value="Tugs"/>
    <property type="match status" value="1"/>
</dbReference>
<dbReference type="GeneID" id="106815096"/>
<dbReference type="Gene3D" id="3.10.20.90">
    <property type="entry name" value="Phosphatidylinositol 3-kinase Catalytic Subunit, Chain A, domain 1"/>
    <property type="match status" value="1"/>
</dbReference>
<evidence type="ECO:0000259" key="3">
    <source>
        <dbReference type="PROSITE" id="PS50053"/>
    </source>
</evidence>
<dbReference type="Proteomes" id="UP000695022">
    <property type="component" value="Unplaced"/>
</dbReference>
<keyword evidence="4" id="KW-1185">Reference proteome</keyword>
<evidence type="ECO:0000256" key="2">
    <source>
        <dbReference type="ARBA" id="ARBA00022490"/>
    </source>
</evidence>
<dbReference type="RefSeq" id="XP_014675008.1">
    <property type="nucleotide sequence ID" value="XM_014819522.1"/>
</dbReference>
<evidence type="ECO:0000313" key="5">
    <source>
        <dbReference type="RefSeq" id="XP_014675008.1"/>
    </source>
</evidence>
<dbReference type="InterPro" id="IPR047154">
    <property type="entry name" value="UBL4A-like"/>
</dbReference>
<accession>A0ABM1ES37</accession>
<gene>
    <name evidence="5" type="primary">LOC106815096</name>
</gene>
<dbReference type="SUPFAM" id="SSF54236">
    <property type="entry name" value="Ubiquitin-like"/>
    <property type="match status" value="1"/>
</dbReference>
<proteinExistence type="predicted"/>
<keyword evidence="2" id="KW-0963">Cytoplasm</keyword>
<dbReference type="InterPro" id="IPR041421">
    <property type="entry name" value="Ubl4_C_TUGS"/>
</dbReference>
<dbReference type="SMART" id="SM00213">
    <property type="entry name" value="UBQ"/>
    <property type="match status" value="1"/>
</dbReference>
<dbReference type="PROSITE" id="PS50053">
    <property type="entry name" value="UBIQUITIN_2"/>
    <property type="match status" value="1"/>
</dbReference>
<protein>
    <submittedName>
        <fullName evidence="5">Ubiquitin-like protein 4A-B</fullName>
    </submittedName>
</protein>
<dbReference type="PRINTS" id="PR00348">
    <property type="entry name" value="UBIQUITIN"/>
</dbReference>
<organism evidence="4 5">
    <name type="scientific">Priapulus caudatus</name>
    <name type="common">Priapulid worm</name>
    <dbReference type="NCBI Taxonomy" id="37621"/>
    <lineage>
        <taxon>Eukaryota</taxon>
        <taxon>Metazoa</taxon>
        <taxon>Ecdysozoa</taxon>
        <taxon>Scalidophora</taxon>
        <taxon>Priapulida</taxon>
        <taxon>Priapulimorpha</taxon>
        <taxon>Priapulimorphida</taxon>
        <taxon>Priapulidae</taxon>
        <taxon>Priapulus</taxon>
    </lineage>
</organism>
<evidence type="ECO:0000256" key="1">
    <source>
        <dbReference type="ARBA" id="ARBA00004514"/>
    </source>
</evidence>
<dbReference type="PANTHER" id="PTHR46555">
    <property type="entry name" value="UBIQUITIN-LIKE PROTEIN 4A"/>
    <property type="match status" value="1"/>
</dbReference>
<dbReference type="InterPro" id="IPR029071">
    <property type="entry name" value="Ubiquitin-like_domsf"/>
</dbReference>
<sequence length="151" mass="16625">MAVNLTVKVLQGGECTLMMSPDDSIQAVKEKVAIELSVPIQQQRLVLRGKTLSDSQTLESYKIGSGAKLHLVILKNATPDGSTAPAHKSDALWIELSTVLNKHFSADDAKRVLDELRKDFDYNLRIMSLDDVERLARHGLRLQPDGDACDA</sequence>
<dbReference type="InterPro" id="IPR000626">
    <property type="entry name" value="Ubiquitin-like_dom"/>
</dbReference>
<dbReference type="Pfam" id="PF00240">
    <property type="entry name" value="ubiquitin"/>
    <property type="match status" value="1"/>
</dbReference>
<dbReference type="InterPro" id="IPR019956">
    <property type="entry name" value="Ubiquitin_dom"/>
</dbReference>